<dbReference type="PROSITE" id="PS50145">
    <property type="entry name" value="ZF_TRAF"/>
    <property type="match status" value="3"/>
</dbReference>
<dbReference type="PANTHER" id="PTHR10131">
    <property type="entry name" value="TNF RECEPTOR ASSOCIATED FACTOR"/>
    <property type="match status" value="1"/>
</dbReference>
<feature type="zinc finger region" description="TRAF-type" evidence="4">
    <location>
        <begin position="140"/>
        <end position="182"/>
    </location>
</feature>
<evidence type="ECO:0000256" key="5">
    <source>
        <dbReference type="SAM" id="Coils"/>
    </source>
</evidence>
<dbReference type="SUPFAM" id="SSF49599">
    <property type="entry name" value="TRAF domain-like"/>
    <property type="match status" value="1"/>
</dbReference>
<dbReference type="InterPro" id="IPR001293">
    <property type="entry name" value="Znf_TRAF"/>
</dbReference>
<evidence type="ECO:0000256" key="1">
    <source>
        <dbReference type="ARBA" id="ARBA00022723"/>
    </source>
</evidence>
<evidence type="ECO:0000256" key="2">
    <source>
        <dbReference type="ARBA" id="ARBA00022771"/>
    </source>
</evidence>
<sequence>MAQLPDEGPREGFPPELFQQDVHPAMLCPICQGVMRQAVTLLCRGSHKTCETCCQKWAKQKHPVTCPCCRQEIAEPYFNRDPVFNSMIQQLRVHCPQRPCEWQGALEDLTRHQTHDCAQREVGCSHMGCSYRCPACNLQAHLEACEWHPLPCEKCGAVMARKDHPAHLGTVCPAAEVPCPDCHRLSRRSALDAHRAQCPEASLPCPVPGCEAQIARCRMEDHLTAGAAQHVTCLSRALLQVQAAAERDRAAAERDRAELRAALDQSIAAQQRLQGEVEALKRQVAGLAPALLAHLRRTSRVFSGGTADWAVDCFAFDLRARVPIRVVGLALYPESVEIPLIVSSRSASSRAPLADGWGAPLVELRHPFVKDQFVPVLFWEPVALAAGECIAFRCANAGYRTDPVPGNADLDLPLVVGLDSDGERYEPRGFAGEIFYNLQD</sequence>
<dbReference type="EMBL" id="JAPMOS010000126">
    <property type="protein sequence ID" value="KAJ4454957.1"/>
    <property type="molecule type" value="Genomic_DNA"/>
</dbReference>
<evidence type="ECO:0000256" key="4">
    <source>
        <dbReference type="PROSITE-ProRule" id="PRU00207"/>
    </source>
</evidence>
<dbReference type="Proteomes" id="UP001141327">
    <property type="component" value="Unassembled WGS sequence"/>
</dbReference>
<protein>
    <submittedName>
        <fullName evidence="8">Uncharacterized protein</fullName>
    </submittedName>
</protein>
<dbReference type="InterPro" id="IPR013083">
    <property type="entry name" value="Znf_RING/FYVE/PHD"/>
</dbReference>
<proteinExistence type="predicted"/>
<feature type="coiled-coil region" evidence="5">
    <location>
        <begin position="242"/>
        <end position="283"/>
    </location>
</feature>
<feature type="zinc finger region" description="TRAF-type" evidence="4">
    <location>
        <begin position="93"/>
        <end position="139"/>
    </location>
</feature>
<feature type="domain" description="TRAF-type" evidence="7">
    <location>
        <begin position="193"/>
        <end position="233"/>
    </location>
</feature>
<feature type="domain" description="RING-type" evidence="6">
    <location>
        <begin position="28"/>
        <end position="70"/>
    </location>
</feature>
<dbReference type="PROSITE" id="PS50089">
    <property type="entry name" value="ZF_RING_2"/>
    <property type="match status" value="1"/>
</dbReference>
<evidence type="ECO:0000259" key="6">
    <source>
        <dbReference type="PROSITE" id="PS50089"/>
    </source>
</evidence>
<dbReference type="SUPFAM" id="SSF57850">
    <property type="entry name" value="RING/U-box"/>
    <property type="match status" value="1"/>
</dbReference>
<feature type="domain" description="TRAF-type" evidence="7">
    <location>
        <begin position="140"/>
        <end position="182"/>
    </location>
</feature>
<dbReference type="PANTHER" id="PTHR10131:SF94">
    <property type="entry name" value="TNF RECEPTOR-ASSOCIATED FACTOR 4"/>
    <property type="match status" value="1"/>
</dbReference>
<gene>
    <name evidence="8" type="ORF">PAPYR_10201</name>
</gene>
<organism evidence="8 9">
    <name type="scientific">Paratrimastix pyriformis</name>
    <dbReference type="NCBI Taxonomy" id="342808"/>
    <lineage>
        <taxon>Eukaryota</taxon>
        <taxon>Metamonada</taxon>
        <taxon>Preaxostyla</taxon>
        <taxon>Paratrimastigidae</taxon>
        <taxon>Paratrimastix</taxon>
    </lineage>
</organism>
<keyword evidence="5" id="KW-0175">Coiled coil</keyword>
<dbReference type="Pfam" id="PF02176">
    <property type="entry name" value="zf-TRAF"/>
    <property type="match status" value="1"/>
</dbReference>
<evidence type="ECO:0000256" key="3">
    <source>
        <dbReference type="ARBA" id="ARBA00022833"/>
    </source>
</evidence>
<dbReference type="Gene3D" id="3.30.40.10">
    <property type="entry name" value="Zinc/RING finger domain, C3HC4 (zinc finger)"/>
    <property type="match status" value="3"/>
</dbReference>
<evidence type="ECO:0000259" key="7">
    <source>
        <dbReference type="PROSITE" id="PS50145"/>
    </source>
</evidence>
<reference evidence="8" key="1">
    <citation type="journal article" date="2022" name="bioRxiv">
        <title>Genomics of Preaxostyla Flagellates Illuminates Evolutionary Transitions and the Path Towards Mitochondrial Loss.</title>
        <authorList>
            <person name="Novak L.V.F."/>
            <person name="Treitli S.C."/>
            <person name="Pyrih J."/>
            <person name="Halakuc P."/>
            <person name="Pipaliya S.V."/>
            <person name="Vacek V."/>
            <person name="Brzon O."/>
            <person name="Soukal P."/>
            <person name="Eme L."/>
            <person name="Dacks J.B."/>
            <person name="Karnkowska A."/>
            <person name="Elias M."/>
            <person name="Hampl V."/>
        </authorList>
    </citation>
    <scope>NUCLEOTIDE SEQUENCE</scope>
    <source>
        <strain evidence="8">RCP-MX</strain>
    </source>
</reference>
<keyword evidence="3 4" id="KW-0862">Zinc</keyword>
<keyword evidence="9" id="KW-1185">Reference proteome</keyword>
<feature type="domain" description="TRAF-type" evidence="7">
    <location>
        <begin position="93"/>
        <end position="139"/>
    </location>
</feature>
<feature type="zinc finger region" description="TRAF-type" evidence="4">
    <location>
        <begin position="193"/>
        <end position="233"/>
    </location>
</feature>
<evidence type="ECO:0000313" key="8">
    <source>
        <dbReference type="EMBL" id="KAJ4454957.1"/>
    </source>
</evidence>
<dbReference type="InterPro" id="IPR001841">
    <property type="entry name" value="Znf_RING"/>
</dbReference>
<accession>A0ABQ8U9C4</accession>
<comment type="caution">
    <text evidence="8">The sequence shown here is derived from an EMBL/GenBank/DDBJ whole genome shotgun (WGS) entry which is preliminary data.</text>
</comment>
<keyword evidence="1 4" id="KW-0479">Metal-binding</keyword>
<name>A0ABQ8U9C4_9EUKA</name>
<evidence type="ECO:0000313" key="9">
    <source>
        <dbReference type="Proteomes" id="UP001141327"/>
    </source>
</evidence>
<keyword evidence="2 4" id="KW-0863">Zinc-finger</keyword>